<feature type="compositionally biased region" description="Low complexity" evidence="10">
    <location>
        <begin position="173"/>
        <end position="195"/>
    </location>
</feature>
<dbReference type="RefSeq" id="WP_344827608.1">
    <property type="nucleotide sequence ID" value="NZ_BAAAUV010000006.1"/>
</dbReference>
<evidence type="ECO:0000259" key="13">
    <source>
        <dbReference type="Pfam" id="PF22599"/>
    </source>
</evidence>
<keyword evidence="6 9" id="KW-1133">Transmembrane helix</keyword>
<dbReference type="InterPro" id="IPR048634">
    <property type="entry name" value="SecD_SecF_C"/>
</dbReference>
<dbReference type="Gene3D" id="1.20.1640.10">
    <property type="entry name" value="Multidrug efflux transporter AcrB transmembrane domain"/>
    <property type="match status" value="1"/>
</dbReference>
<dbReference type="NCBIfam" id="TIGR00916">
    <property type="entry name" value="2A0604s01"/>
    <property type="match status" value="1"/>
</dbReference>
<reference evidence="15" key="1">
    <citation type="journal article" date="2019" name="Int. J. Syst. Evol. Microbiol.">
        <title>The Global Catalogue of Microorganisms (GCM) 10K type strain sequencing project: providing services to taxonomists for standard genome sequencing and annotation.</title>
        <authorList>
            <consortium name="The Broad Institute Genomics Platform"/>
            <consortium name="The Broad Institute Genome Sequencing Center for Infectious Disease"/>
            <person name="Wu L."/>
            <person name="Ma J."/>
        </authorList>
    </citation>
    <scope>NUCLEOTIDE SEQUENCE [LARGE SCALE GENOMIC DNA]</scope>
    <source>
        <strain evidence="15">JCM 9377</strain>
    </source>
</reference>
<evidence type="ECO:0000256" key="7">
    <source>
        <dbReference type="ARBA" id="ARBA00023010"/>
    </source>
</evidence>
<feature type="transmembrane region" description="Helical" evidence="9">
    <location>
        <begin position="391"/>
        <end position="411"/>
    </location>
</feature>
<evidence type="ECO:0000256" key="2">
    <source>
        <dbReference type="ARBA" id="ARBA00022448"/>
    </source>
</evidence>
<sequence>MAPNRNIPNPARTLLTLFGVMAVLTVVMFAQGHPTPKLGLDLAGGTSVTMTAETESGKKAPAAQMDQAIKIIRDRVDGSGLADVDIHKEGDNVIVVSVPGNKEDSGRIVSLVSAAAQMQFRQVLVSAAGAGTATVAPTASPTATGTATPKPTKSVKPNVTESSKNRALSKAFAAPTPTPTTSKSTTPAPTTTTTPEIDPSALGADYSKVTDKAVIAQFEKTNCEAGPPGTQVEGADDPTKQFVVACDPDGQEKYILGPVKVLGTEISDANAQAPNVQNNQPGWEVALKFKSKGADQFGDLTKLADAAYTANPNDPEARIAIVLDGRVVSAPAIQSGPILGGTASINGGTDFNEEYAKGLAQSLKYGSLPLKFPDSGQNIENISSSLGADQLRGGLIAGAIGLGLVVLYCLFYYRALGVVAVLSLIVASAITYISVVILGENMGFRLSLPHIIGLIVSIGITADSFIVYFERLRDELRLGRALRPSVEVAWNRARRTIIVADAVTFIAALVLYFLAVGGIKGFAFAMGLTTLIDVVVVFFFTKPLVALLARRDFFAKGHKLSGLDSHRLSKPTPVARLKRQEA</sequence>
<evidence type="ECO:0000313" key="14">
    <source>
        <dbReference type="EMBL" id="GAA3210296.1"/>
    </source>
</evidence>
<feature type="region of interest" description="Disordered" evidence="10">
    <location>
        <begin position="134"/>
        <end position="202"/>
    </location>
</feature>
<comment type="function">
    <text evidence="9">Part of the Sec protein translocase complex. Interacts with the SecYEG preprotein conducting channel. SecDF uses the proton motive force (PMF) to complete protein translocation after the ATP-dependent function of SecA.</text>
</comment>
<keyword evidence="7 9" id="KW-0811">Translocation</keyword>
<comment type="caution">
    <text evidence="14">The sequence shown here is derived from an EMBL/GenBank/DDBJ whole genome shotgun (WGS) entry which is preliminary data.</text>
</comment>
<evidence type="ECO:0000256" key="3">
    <source>
        <dbReference type="ARBA" id="ARBA00022475"/>
    </source>
</evidence>
<dbReference type="NCBIfam" id="TIGR01129">
    <property type="entry name" value="secD"/>
    <property type="match status" value="1"/>
</dbReference>
<dbReference type="Pfam" id="PF02355">
    <property type="entry name" value="SecD_SecF_C"/>
    <property type="match status" value="1"/>
</dbReference>
<dbReference type="InterPro" id="IPR005791">
    <property type="entry name" value="SecD"/>
</dbReference>
<dbReference type="InterPro" id="IPR048631">
    <property type="entry name" value="SecD_1st"/>
</dbReference>
<feature type="domain" description="Protein translocase subunit SecDF P1" evidence="12">
    <location>
        <begin position="65"/>
        <end position="123"/>
    </location>
</feature>
<keyword evidence="2 9" id="KW-0813">Transport</keyword>
<feature type="compositionally biased region" description="Low complexity" evidence="10">
    <location>
        <begin position="134"/>
        <end position="154"/>
    </location>
</feature>
<dbReference type="Pfam" id="PF21760">
    <property type="entry name" value="SecD_1st"/>
    <property type="match status" value="1"/>
</dbReference>
<dbReference type="Proteomes" id="UP001501237">
    <property type="component" value="Unassembled WGS sequence"/>
</dbReference>
<protein>
    <recommendedName>
        <fullName evidence="9">Protein translocase subunit SecD</fullName>
    </recommendedName>
</protein>
<feature type="compositionally biased region" description="Polar residues" evidence="10">
    <location>
        <begin position="155"/>
        <end position="166"/>
    </location>
</feature>
<evidence type="ECO:0000256" key="1">
    <source>
        <dbReference type="ARBA" id="ARBA00004651"/>
    </source>
</evidence>
<dbReference type="HAMAP" id="MF_01463_B">
    <property type="entry name" value="SecD_B"/>
    <property type="match status" value="1"/>
</dbReference>
<keyword evidence="3 9" id="KW-1003">Cell membrane</keyword>
<proteinExistence type="inferred from homology"/>
<dbReference type="EMBL" id="BAAAUV010000006">
    <property type="protein sequence ID" value="GAA3210296.1"/>
    <property type="molecule type" value="Genomic_DNA"/>
</dbReference>
<dbReference type="PANTHER" id="PTHR30081">
    <property type="entry name" value="PROTEIN-EXPORT MEMBRANE PROTEIN SEC"/>
    <property type="match status" value="1"/>
</dbReference>
<feature type="transmembrane region" description="Helical" evidence="9">
    <location>
        <begin position="418"/>
        <end position="439"/>
    </location>
</feature>
<dbReference type="InterPro" id="IPR055344">
    <property type="entry name" value="SecD_SecF_C_bact"/>
</dbReference>
<evidence type="ECO:0000259" key="12">
    <source>
        <dbReference type="Pfam" id="PF21760"/>
    </source>
</evidence>
<evidence type="ECO:0000313" key="15">
    <source>
        <dbReference type="Proteomes" id="UP001501237"/>
    </source>
</evidence>
<keyword evidence="15" id="KW-1185">Reference proteome</keyword>
<dbReference type="SUPFAM" id="SSF82866">
    <property type="entry name" value="Multidrug efflux transporter AcrB transmembrane domain"/>
    <property type="match status" value="1"/>
</dbReference>
<gene>
    <name evidence="9 14" type="primary">secD</name>
    <name evidence="14" type="ORF">GCM10010468_28160</name>
</gene>
<feature type="transmembrane region" description="Helical" evidence="9">
    <location>
        <begin position="497"/>
        <end position="515"/>
    </location>
</feature>
<organism evidence="14 15">
    <name type="scientific">Actinocorallia longicatena</name>
    <dbReference type="NCBI Taxonomy" id="111803"/>
    <lineage>
        <taxon>Bacteria</taxon>
        <taxon>Bacillati</taxon>
        <taxon>Actinomycetota</taxon>
        <taxon>Actinomycetes</taxon>
        <taxon>Streptosporangiales</taxon>
        <taxon>Thermomonosporaceae</taxon>
        <taxon>Actinocorallia</taxon>
    </lineage>
</organism>
<evidence type="ECO:0000256" key="6">
    <source>
        <dbReference type="ARBA" id="ARBA00022989"/>
    </source>
</evidence>
<accession>A0ABP6Q8X9</accession>
<feature type="transmembrane region" description="Helical" evidence="9">
    <location>
        <begin position="521"/>
        <end position="541"/>
    </location>
</feature>
<evidence type="ECO:0000256" key="8">
    <source>
        <dbReference type="ARBA" id="ARBA00023136"/>
    </source>
</evidence>
<feature type="domain" description="Protein export membrane protein SecD/SecF C-terminal" evidence="11">
    <location>
        <begin position="377"/>
        <end position="550"/>
    </location>
</feature>
<evidence type="ECO:0000259" key="11">
    <source>
        <dbReference type="Pfam" id="PF02355"/>
    </source>
</evidence>
<dbReference type="Gene3D" id="3.30.70.3220">
    <property type="match status" value="1"/>
</dbReference>
<dbReference type="Pfam" id="PF22599">
    <property type="entry name" value="SecDF_P1_head"/>
    <property type="match status" value="1"/>
</dbReference>
<feature type="domain" description="SecDF P1 head subdomain" evidence="13">
    <location>
        <begin position="249"/>
        <end position="369"/>
    </location>
</feature>
<comment type="similarity">
    <text evidence="9">Belongs to the SecD/SecF family. SecD subfamily.</text>
</comment>
<dbReference type="PANTHER" id="PTHR30081:SF1">
    <property type="entry name" value="PROTEIN TRANSLOCASE SUBUNIT SECD"/>
    <property type="match status" value="1"/>
</dbReference>
<evidence type="ECO:0000256" key="5">
    <source>
        <dbReference type="ARBA" id="ARBA00022927"/>
    </source>
</evidence>
<dbReference type="Gene3D" id="3.30.1360.200">
    <property type="match status" value="1"/>
</dbReference>
<dbReference type="InterPro" id="IPR054384">
    <property type="entry name" value="SecDF_P1_head"/>
</dbReference>
<dbReference type="InterPro" id="IPR022813">
    <property type="entry name" value="SecD/SecF_arch_bac"/>
</dbReference>
<name>A0ABP6Q8X9_9ACTN</name>
<keyword evidence="5 9" id="KW-0653">Protein transport</keyword>
<feature type="transmembrane region" description="Helical" evidence="9">
    <location>
        <begin position="451"/>
        <end position="469"/>
    </location>
</feature>
<keyword evidence="8 9" id="KW-0472">Membrane</keyword>
<evidence type="ECO:0000256" key="9">
    <source>
        <dbReference type="HAMAP-Rule" id="MF_01463"/>
    </source>
</evidence>
<comment type="subunit">
    <text evidence="9">Forms a complex with SecF. Part of the essential Sec protein translocation apparatus which comprises SecA, SecYEG and auxiliary proteins SecDF. Other proteins may also be involved.</text>
</comment>
<evidence type="ECO:0000256" key="4">
    <source>
        <dbReference type="ARBA" id="ARBA00022692"/>
    </source>
</evidence>
<comment type="subcellular location">
    <subcellularLocation>
        <location evidence="1 9">Cell membrane</location>
        <topology evidence="1 9">Multi-pass membrane protein</topology>
    </subcellularLocation>
</comment>
<keyword evidence="4 9" id="KW-0812">Transmembrane</keyword>
<evidence type="ECO:0000256" key="10">
    <source>
        <dbReference type="SAM" id="MobiDB-lite"/>
    </source>
</evidence>
<comment type="caution">
    <text evidence="9">Lacks conserved residue(s) required for the propagation of feature annotation.</text>
</comment>